<organism evidence="6 7">
    <name type="scientific">Cymbomonas tetramitiformis</name>
    <dbReference type="NCBI Taxonomy" id="36881"/>
    <lineage>
        <taxon>Eukaryota</taxon>
        <taxon>Viridiplantae</taxon>
        <taxon>Chlorophyta</taxon>
        <taxon>Pyramimonadophyceae</taxon>
        <taxon>Pyramimonadales</taxon>
        <taxon>Pyramimonadaceae</taxon>
        <taxon>Cymbomonas</taxon>
    </lineage>
</organism>
<feature type="region of interest" description="Disordered" evidence="5">
    <location>
        <begin position="136"/>
        <end position="194"/>
    </location>
</feature>
<dbReference type="PANTHER" id="PTHR14577">
    <property type="entry name" value="NUCLEOLAR PROTEIN 12"/>
    <property type="match status" value="1"/>
</dbReference>
<evidence type="ECO:0000313" key="6">
    <source>
        <dbReference type="EMBL" id="KAK3285926.1"/>
    </source>
</evidence>
<sequence>MVKTPESISKGKRNRRNKGAELVFDPDAHKEWVTGFSKRKKQRQKVAQQQIEEKQRQQRIDDRKKRRAELKHGAGSRAAPEDADDDDGGETRGTEHLEEYEGVVEYGNGSVVTVEALVPDEGKDIEDYVDEIIRKRKAENATAAPEKKAKKDNKLTGFRMTAQGWQRLEKRKVSGKKAQKGSGREKAGKAKQLR</sequence>
<dbReference type="Proteomes" id="UP001190700">
    <property type="component" value="Unassembled WGS sequence"/>
</dbReference>
<evidence type="ECO:0000256" key="4">
    <source>
        <dbReference type="ARBA" id="ARBA00023242"/>
    </source>
</evidence>
<feature type="compositionally biased region" description="Basic and acidic residues" evidence="5">
    <location>
        <begin position="145"/>
        <end position="154"/>
    </location>
</feature>
<dbReference type="InterPro" id="IPR019186">
    <property type="entry name" value="Nucleolar_protein_12"/>
</dbReference>
<reference evidence="6 7" key="1">
    <citation type="journal article" date="2015" name="Genome Biol. Evol.">
        <title>Comparative Genomics of a Bacterivorous Green Alga Reveals Evolutionary Causalities and Consequences of Phago-Mixotrophic Mode of Nutrition.</title>
        <authorList>
            <person name="Burns J.A."/>
            <person name="Paasch A."/>
            <person name="Narechania A."/>
            <person name="Kim E."/>
        </authorList>
    </citation>
    <scope>NUCLEOTIDE SEQUENCE [LARGE SCALE GENOMIC DNA]</scope>
    <source>
        <strain evidence="6 7">PLY_AMNH</strain>
    </source>
</reference>
<dbReference type="AlphaFoldDB" id="A0AAE0GXI1"/>
<evidence type="ECO:0000256" key="1">
    <source>
        <dbReference type="ARBA" id="ARBA00004604"/>
    </source>
</evidence>
<dbReference type="Pfam" id="PF09805">
    <property type="entry name" value="Nop25"/>
    <property type="match status" value="1"/>
</dbReference>
<feature type="region of interest" description="Disordered" evidence="5">
    <location>
        <begin position="1"/>
        <end position="102"/>
    </location>
</feature>
<dbReference type="EMBL" id="LGRX02001565">
    <property type="protein sequence ID" value="KAK3285926.1"/>
    <property type="molecule type" value="Genomic_DNA"/>
</dbReference>
<accession>A0AAE0GXI1</accession>
<evidence type="ECO:0000256" key="3">
    <source>
        <dbReference type="ARBA" id="ARBA00023054"/>
    </source>
</evidence>
<feature type="compositionally biased region" description="Basic and acidic residues" evidence="5">
    <location>
        <begin position="89"/>
        <end position="99"/>
    </location>
</feature>
<keyword evidence="4" id="KW-0539">Nucleus</keyword>
<dbReference type="GO" id="GO:0019843">
    <property type="term" value="F:rRNA binding"/>
    <property type="evidence" value="ECO:0007669"/>
    <property type="project" value="TreeGrafter"/>
</dbReference>
<comment type="similarity">
    <text evidence="2">Belongs to the RRP17 family.</text>
</comment>
<proteinExistence type="inferred from homology"/>
<gene>
    <name evidence="6" type="ORF">CYMTET_6487</name>
</gene>
<keyword evidence="3" id="KW-0175">Coiled coil</keyword>
<keyword evidence="7" id="KW-1185">Reference proteome</keyword>
<dbReference type="PANTHER" id="PTHR14577:SF0">
    <property type="entry name" value="NUCLEOLAR PROTEIN 12"/>
    <property type="match status" value="1"/>
</dbReference>
<protein>
    <submittedName>
        <fullName evidence="6">Uncharacterized protein</fullName>
    </submittedName>
</protein>
<dbReference type="GO" id="GO:0005730">
    <property type="term" value="C:nucleolus"/>
    <property type="evidence" value="ECO:0007669"/>
    <property type="project" value="UniProtKB-SubCell"/>
</dbReference>
<name>A0AAE0GXI1_9CHLO</name>
<comment type="subcellular location">
    <subcellularLocation>
        <location evidence="1">Nucleus</location>
        <location evidence="1">Nucleolus</location>
    </subcellularLocation>
</comment>
<evidence type="ECO:0000256" key="5">
    <source>
        <dbReference type="SAM" id="MobiDB-lite"/>
    </source>
</evidence>
<comment type="caution">
    <text evidence="6">The sequence shown here is derived from an EMBL/GenBank/DDBJ whole genome shotgun (WGS) entry which is preliminary data.</text>
</comment>
<feature type="compositionally biased region" description="Basic and acidic residues" evidence="5">
    <location>
        <begin position="51"/>
        <end position="63"/>
    </location>
</feature>
<evidence type="ECO:0000313" key="7">
    <source>
        <dbReference type="Proteomes" id="UP001190700"/>
    </source>
</evidence>
<evidence type="ECO:0000256" key="2">
    <source>
        <dbReference type="ARBA" id="ARBA00007175"/>
    </source>
</evidence>